<accession>A0A063CD46</accession>
<dbReference type="Proteomes" id="UP000305222">
    <property type="component" value="Unassembled WGS sequence"/>
</dbReference>
<reference evidence="1" key="3">
    <citation type="submission" date="2015-04" db="EMBL/GenBank/DDBJ databases">
        <authorList>
            <person name="Syromyatnikov M.Y."/>
            <person name="Popov V.N."/>
        </authorList>
    </citation>
    <scope>NUCLEOTIDE SEQUENCE</scope>
    <source>
        <strain evidence="1">B4147</strain>
    </source>
</reference>
<evidence type="ECO:0000313" key="7">
    <source>
        <dbReference type="EMBL" id="PGD36830.1"/>
    </source>
</evidence>
<dbReference type="EMBL" id="NVGE01000044">
    <property type="protein sequence ID" value="PFZ25002.1"/>
    <property type="molecule type" value="Genomic_DNA"/>
</dbReference>
<reference evidence="13" key="4">
    <citation type="submission" date="2016-08" db="EMBL/GenBank/DDBJ databases">
        <authorList>
            <person name="Seilhamer J.J."/>
        </authorList>
    </citation>
    <scope>NUCLEOTIDE SEQUENCE [LARGE SCALE GENOMIC DNA]</scope>
    <source>
        <strain evidence="13">INRA Bc05-F1</strain>
    </source>
</reference>
<evidence type="ECO:0000313" key="20">
    <source>
        <dbReference type="Proteomes" id="UP000194945"/>
    </source>
</evidence>
<evidence type="ECO:0000313" key="19">
    <source>
        <dbReference type="Proteomes" id="UP000183507"/>
    </source>
</evidence>
<dbReference type="EMBL" id="NUEL01000006">
    <property type="protein sequence ID" value="PEJ10721.1"/>
    <property type="molecule type" value="Genomic_DNA"/>
</dbReference>
<dbReference type="EMBL" id="NUUQ01000004">
    <property type="protein sequence ID" value="PHG65004.1"/>
    <property type="molecule type" value="Genomic_DNA"/>
</dbReference>
<reference evidence="17" key="13">
    <citation type="submission" date="2023-05" db="EMBL/GenBank/DDBJ databases">
        <title>Comparative genomics of Bacillaceae isolates and their secondary metabolite potential.</title>
        <authorList>
            <person name="Song L."/>
            <person name="Nielsen L.J."/>
            <person name="Mohite O."/>
            <person name="Xu X."/>
            <person name="Weber T."/>
            <person name="Kovacs A.T."/>
        </authorList>
    </citation>
    <scope>NUCLEOTIDE SEQUENCE</scope>
    <source>
        <strain evidence="17">LN15</strain>
    </source>
</reference>
<dbReference type="EMBL" id="FMZR01000004">
    <property type="protein sequence ID" value="SDD04803.1"/>
    <property type="molecule type" value="Genomic_DNA"/>
</dbReference>
<dbReference type="EMBL" id="SZON01000877">
    <property type="protein sequence ID" value="TKI93595.1"/>
    <property type="molecule type" value="Genomic_DNA"/>
</dbReference>
<dbReference type="EMBL" id="NFDE01000047">
    <property type="protein sequence ID" value="OTX89454.1"/>
    <property type="molecule type" value="Genomic_DNA"/>
</dbReference>
<evidence type="ECO:0000313" key="32">
    <source>
        <dbReference type="Proteomes" id="UP000305222"/>
    </source>
</evidence>
<evidence type="ECO:0000313" key="30">
    <source>
        <dbReference type="Proteomes" id="UP000225062"/>
    </source>
</evidence>
<dbReference type="GeneID" id="87594899"/>
<evidence type="ECO:0000313" key="23">
    <source>
        <dbReference type="Proteomes" id="UP000220045"/>
    </source>
</evidence>
<dbReference type="Proteomes" id="UP000306037">
    <property type="component" value="Unassembled WGS sequence"/>
</dbReference>
<reference evidence="23 25" key="9">
    <citation type="submission" date="2017-09" db="EMBL/GenBank/DDBJ databases">
        <title>Large-scale bioinformatics analysis of Bacillus genomes uncovers conserved roles of natural products in bacterial physiology.</title>
        <authorList>
            <consortium name="Agbiome Team Llc"/>
            <person name="Bleich R.M."/>
            <person name="Grubbs K.J."/>
            <person name="Santa Maria K.C."/>
            <person name="Allen S.E."/>
            <person name="Farag S."/>
            <person name="Shank E.A."/>
            <person name="Bowers A."/>
        </authorList>
    </citation>
    <scope>NUCLEOTIDE SEQUENCE [LARGE SCALE GENOMIC DNA]</scope>
    <source>
        <strain evidence="3 23">AFS004017</strain>
        <strain evidence="5 25">AFS010764</strain>
        <strain evidence="10 26">AFS029838</strain>
        <strain evidence="9 30">AFS032503</strain>
        <strain evidence="8 28">AFS044295</strain>
        <strain evidence="7 29">AFS065610</strain>
        <strain evidence="6 27">AFS080080</strain>
    </source>
</reference>
<dbReference type="Pfam" id="PF19618">
    <property type="entry name" value="DUF6123"/>
    <property type="match status" value="1"/>
</dbReference>
<evidence type="ECO:0000313" key="14">
    <source>
        <dbReference type="EMBL" id="SDD04803.1"/>
    </source>
</evidence>
<dbReference type="Proteomes" id="UP000222503">
    <property type="component" value="Unassembled WGS sequence"/>
</dbReference>
<dbReference type="Proteomes" id="UP000220435">
    <property type="component" value="Unassembled WGS sequence"/>
</dbReference>
<keyword evidence="31" id="KW-1185">Reference proteome</keyword>
<accession>C2PCV1</accession>
<evidence type="ECO:0000313" key="21">
    <source>
        <dbReference type="Proteomes" id="UP000195728"/>
    </source>
</evidence>
<evidence type="ECO:0000313" key="9">
    <source>
        <dbReference type="EMBL" id="PHG24538.1"/>
    </source>
</evidence>
<proteinExistence type="predicted"/>
<evidence type="ECO:0000313" key="13">
    <source>
        <dbReference type="EMBL" id="SCC13545.1"/>
    </source>
</evidence>
<evidence type="ECO:0000313" key="16">
    <source>
        <dbReference type="EMBL" id="TKI93595.1"/>
    </source>
</evidence>
<dbReference type="EMBL" id="NUFG01000004">
    <property type="protein sequence ID" value="PEK26463.1"/>
    <property type="molecule type" value="Genomic_DNA"/>
</dbReference>
<dbReference type="RefSeq" id="WP_001195212.1">
    <property type="nucleotide sequence ID" value="NZ_CABMIE010000029.1"/>
</dbReference>
<dbReference type="EMBL" id="FMBG01000011">
    <property type="protein sequence ID" value="SCC10043.1"/>
    <property type="molecule type" value="Genomic_DNA"/>
</dbReference>
<dbReference type="Proteomes" id="UP000195728">
    <property type="component" value="Unassembled WGS sequence"/>
</dbReference>
<dbReference type="Proteomes" id="UP000223364">
    <property type="component" value="Unassembled WGS sequence"/>
</dbReference>
<evidence type="ECO:0000313" key="5">
    <source>
        <dbReference type="EMBL" id="PEM57287.1"/>
    </source>
</evidence>
<dbReference type="Proteomes" id="UP000220621">
    <property type="component" value="Unassembled WGS sequence"/>
</dbReference>
<dbReference type="EMBL" id="NVIY01000014">
    <property type="protein sequence ID" value="PGD36830.1"/>
    <property type="molecule type" value="Genomic_DNA"/>
</dbReference>
<dbReference type="EMBL" id="PVRR01000001">
    <property type="protein sequence ID" value="PRT43168.1"/>
    <property type="molecule type" value="Genomic_DNA"/>
</dbReference>
<evidence type="ECO:0000313" key="3">
    <source>
        <dbReference type="EMBL" id="PEJ10721.1"/>
    </source>
</evidence>
<evidence type="ECO:0000313" key="6">
    <source>
        <dbReference type="EMBL" id="PFZ25002.1"/>
    </source>
</evidence>
<dbReference type="Proteomes" id="UP000183507">
    <property type="component" value="Unassembled WGS sequence"/>
</dbReference>
<dbReference type="Proteomes" id="UP000223311">
    <property type="component" value="Unassembled WGS sequence"/>
</dbReference>
<evidence type="ECO:0000313" key="17">
    <source>
        <dbReference type="EMBL" id="WHY30721.1"/>
    </source>
</evidence>
<dbReference type="EMBL" id="NUUI01000004">
    <property type="protein sequence ID" value="PHG24538.1"/>
    <property type="molecule type" value="Genomic_DNA"/>
</dbReference>
<dbReference type="Proteomes" id="UP000225062">
    <property type="component" value="Unassembled WGS sequence"/>
</dbReference>
<evidence type="ECO:0000313" key="18">
    <source>
        <dbReference type="Proteomes" id="UP000035350"/>
    </source>
</evidence>
<reference evidence="1 18" key="1">
    <citation type="journal article" date="2015" name="Genome Announc.">
        <title>Next-Generation Whole-Genome Sequencing of Eight Strains of Bacillus cereus, Isolated from Food.</title>
        <authorList>
            <person name="Krawczyk A.O."/>
            <person name="de Jong A."/>
            <person name="Eijlander R.T."/>
            <person name="Berendsen E.M."/>
            <person name="Holsappel S."/>
            <person name="Wells-Bennik M.H."/>
            <person name="Kuipers O.P."/>
        </authorList>
    </citation>
    <scope>NUCLEOTIDE SEQUENCE [LARGE SCALE GENOMIC DNA]</scope>
    <source>
        <strain evidence="1 18">B4147</strain>
    </source>
</reference>
<reference evidence="18" key="2">
    <citation type="submission" date="2015-04" db="EMBL/GenBank/DDBJ databases">
        <title>Draft Genome Sequences of Eight Spore-Forming Food Isolates of Bacillus cereus Genome sequencing.</title>
        <authorList>
            <person name="Krawcyk A.O."/>
            <person name="de Jong A."/>
            <person name="Eijlander R.T."/>
            <person name="Berendsen E.M."/>
            <person name="Holsappel S."/>
            <person name="Wells-Bennik M."/>
            <person name="Kuipers O.P."/>
        </authorList>
    </citation>
    <scope>NUCLEOTIDE SEQUENCE [LARGE SCALE GENOMIC DNA]</scope>
    <source>
        <strain evidence="18">B4147</strain>
    </source>
</reference>
<accession>J9AL44</accession>
<evidence type="ECO:0000313" key="28">
    <source>
        <dbReference type="Proteomes" id="UP000223364"/>
    </source>
</evidence>
<sequence>MQTVEDYLSFLHTKGFKLSEEAQGFIMFGQGYTGASDGIVNAAIEATIKHQLQFDGSYFVALLERLKEEEITDKKSAKAFMRKLQA</sequence>
<dbReference type="EMBL" id="NUSP01000011">
    <property type="protein sequence ID" value="PHD60100.1"/>
    <property type="molecule type" value="Genomic_DNA"/>
</dbReference>
<evidence type="ECO:0000313" key="11">
    <source>
        <dbReference type="EMBL" id="PRT43168.1"/>
    </source>
</evidence>
<evidence type="ECO:0000313" key="12">
    <source>
        <dbReference type="EMBL" id="SCC10043.1"/>
    </source>
</evidence>
<evidence type="ECO:0000313" key="1">
    <source>
        <dbReference type="EMBL" id="KKZ92104.1"/>
    </source>
</evidence>
<dbReference type="EMBL" id="SZOM01000059">
    <property type="protein sequence ID" value="TKH17432.1"/>
    <property type="molecule type" value="Genomic_DNA"/>
</dbReference>
<dbReference type="Proteomes" id="UP000194945">
    <property type="component" value="Unassembled WGS sequence"/>
</dbReference>
<reference evidence="19" key="8">
    <citation type="submission" date="2016-10" db="EMBL/GenBank/DDBJ databases">
        <authorList>
            <person name="Varghese N."/>
        </authorList>
    </citation>
    <scope>NUCLEOTIDE SEQUENCE [LARGE SCALE GENOMIC DNA]</scope>
    <source>
        <strain evidence="19">KPR-7A</strain>
    </source>
</reference>
<evidence type="ECO:0000313" key="24">
    <source>
        <dbReference type="Proteomes" id="UP000220435"/>
    </source>
</evidence>
<dbReference type="Proteomes" id="UP000196052">
    <property type="component" value="Unassembled WGS sequence"/>
</dbReference>
<dbReference type="Proteomes" id="UP000239236">
    <property type="component" value="Unassembled WGS sequence"/>
</dbReference>
<reference evidence="4 24" key="10">
    <citation type="submission" date="2017-09" db="EMBL/GenBank/DDBJ databases">
        <title>Large-scale bioinformatics analysis of Bacillus genomes uncovers conserved roles of natural products in bacterial physiology.</title>
        <authorList>
            <consortium name="Agbiome Team Llc"/>
            <person name="Bleich R.M."/>
            <person name="Kirk G.J."/>
            <person name="Santa Maria K.C."/>
            <person name="Allen S.E."/>
            <person name="Farag S."/>
            <person name="Shank E.A."/>
            <person name="Bowers A."/>
        </authorList>
    </citation>
    <scope>NUCLEOTIDE SEQUENCE [LARGE SCALE GENOMIC DNA]</scope>
    <source>
        <strain evidence="4 24">AFS000414</strain>
    </source>
</reference>
<reference evidence="11 31" key="11">
    <citation type="submission" date="2018-03" db="EMBL/GenBank/DDBJ databases">
        <title>Genotypic and phenotypic analysis of antagonistic Bacillus spp. isolated from rhizosphere soil of plants in Tibet.</title>
        <authorList>
            <person name="Borriss R."/>
            <person name="Lasch P."/>
            <person name="Wu L."/>
            <person name="Wu H."/>
            <person name="Gao X."/>
        </authorList>
    </citation>
    <scope>NUCLEOTIDE SEQUENCE [LARGE SCALE GENOMIC DNA]</scope>
    <source>
        <strain evidence="11 31">NMSW16</strain>
    </source>
</reference>
<dbReference type="AlphaFoldDB" id="A0A063CD46"/>
<evidence type="ECO:0000313" key="22">
    <source>
        <dbReference type="Proteomes" id="UP000196052"/>
    </source>
</evidence>
<dbReference type="PATRIC" id="fig|1396.419.peg.4599"/>
<evidence type="ECO:0000313" key="31">
    <source>
        <dbReference type="Proteomes" id="UP000239236"/>
    </source>
</evidence>
<evidence type="ECO:0000313" key="4">
    <source>
        <dbReference type="EMBL" id="PEK26463.1"/>
    </source>
</evidence>
<gene>
    <name evidence="1" type="ORF">B4147_1340</name>
    <name evidence="13" type="ORF">BC05F1_01692</name>
    <name evidence="12" type="ORF">BC10311_01573</name>
    <name evidence="2" type="ORF">BK730_13730</name>
    <name evidence="11" type="ORF">C6357_04280</name>
    <name evidence="5" type="ORF">CN611_08490</name>
    <name evidence="3" type="ORF">CN684_03005</name>
    <name evidence="4" type="ORF">CN694_06520</name>
    <name evidence="8" type="ORF">COF57_12860</name>
    <name evidence="10" type="ORF">COI65_04435</name>
    <name evidence="9" type="ORF">COI74_01625</name>
    <name evidence="6" type="ORF">COL66_24420</name>
    <name evidence="7" type="ORF">COM27_10120</name>
    <name evidence="15" type="ORF">FC694_09125</name>
    <name evidence="16" type="ORF">FC699_17505</name>
    <name evidence="17" type="ORF">QNH45_08070</name>
    <name evidence="14" type="ORF">SAMN04487767_104206</name>
</gene>
<dbReference type="EMBL" id="CP126099">
    <property type="protein sequence ID" value="WHY30721.1"/>
    <property type="molecule type" value="Genomic_DNA"/>
</dbReference>
<dbReference type="EMBL" id="NUDL01000022">
    <property type="protein sequence ID" value="PEM57287.1"/>
    <property type="molecule type" value="Genomic_DNA"/>
</dbReference>
<dbReference type="Proteomes" id="UP000035350">
    <property type="component" value="Unassembled WGS sequence"/>
</dbReference>
<dbReference type="EMBL" id="LCYN01000031">
    <property type="protein sequence ID" value="KKZ92104.1"/>
    <property type="molecule type" value="Genomic_DNA"/>
</dbReference>
<reference evidence="2 20" key="6">
    <citation type="submission" date="2016-10" db="EMBL/GenBank/DDBJ databases">
        <title>Comparative genomics of Bacillus thuringiensis reveals a path to pathogens against multiple invertebrate hosts.</title>
        <authorList>
            <person name="Zheng J."/>
            <person name="Gao Q."/>
            <person name="Liu H."/>
            <person name="Peng D."/>
            <person name="Ruan L."/>
            <person name="Sun M."/>
        </authorList>
    </citation>
    <scope>NUCLEOTIDE SEQUENCE [LARGE SCALE GENOMIC DNA]</scope>
    <source>
        <strain evidence="2">BGSC 4BK1</strain>
    </source>
</reference>
<accession>A0A150DRE3</accession>
<evidence type="ECO:0000313" key="25">
    <source>
        <dbReference type="Proteomes" id="UP000220621"/>
    </source>
</evidence>
<evidence type="ECO:0000313" key="33">
    <source>
        <dbReference type="Proteomes" id="UP000306037"/>
    </source>
</evidence>
<evidence type="ECO:0000313" key="29">
    <source>
        <dbReference type="Proteomes" id="UP000223472"/>
    </source>
</evidence>
<dbReference type="InterPro" id="IPR046126">
    <property type="entry name" value="DUF6123"/>
</dbReference>
<evidence type="ECO:0000313" key="26">
    <source>
        <dbReference type="Proteomes" id="UP000222503"/>
    </source>
</evidence>
<dbReference type="Proteomes" id="UP001178303">
    <property type="component" value="Chromosome"/>
</dbReference>
<dbReference type="EMBL" id="FMBE01000013">
    <property type="protein sequence ID" value="SCC13545.1"/>
    <property type="molecule type" value="Genomic_DNA"/>
</dbReference>
<accession>A0A242Z9S7</accession>
<reference evidence="32 33" key="12">
    <citation type="journal article" date="2019" name="Environ. Microbiol.">
        <title>An active ?-lactamase is a part of an orchestrated cell wall stress resistance network of Bacillus subtilis and related rhizosphere species.</title>
        <authorList>
            <person name="Bucher T."/>
            <person name="Keren-Paz A."/>
            <person name="Hausser J."/>
            <person name="Olender T."/>
            <person name="Cytryn E."/>
            <person name="Kolodkin-Gal I."/>
        </authorList>
    </citation>
    <scope>NUCLEOTIDE SEQUENCE [LARGE SCALE GENOMIC DNA]</scope>
    <source>
        <strain evidence="16 32">I5</strain>
        <strain evidence="15 33">I71</strain>
    </source>
</reference>
<evidence type="ECO:0000313" key="10">
    <source>
        <dbReference type="EMBL" id="PHG65004.1"/>
    </source>
</evidence>
<organism evidence="2 20">
    <name type="scientific">Bacillus wiedmannii</name>
    <dbReference type="NCBI Taxonomy" id="1890302"/>
    <lineage>
        <taxon>Bacteria</taxon>
        <taxon>Bacillati</taxon>
        <taxon>Bacillota</taxon>
        <taxon>Bacilli</taxon>
        <taxon>Bacillales</taxon>
        <taxon>Bacillaceae</taxon>
        <taxon>Bacillus</taxon>
        <taxon>Bacillus cereus group</taxon>
    </lineage>
</organism>
<evidence type="ECO:0000313" key="2">
    <source>
        <dbReference type="EMBL" id="OTX89454.1"/>
    </source>
</evidence>
<protein>
    <submittedName>
        <fullName evidence="17">DUF6123 family protein</fullName>
    </submittedName>
</protein>
<reference evidence="21 22" key="5">
    <citation type="submission" date="2016-08" db="EMBL/GenBank/DDBJ databases">
        <authorList>
            <person name="Loux V."/>
            <person name="Rue O."/>
        </authorList>
    </citation>
    <scope>NUCLEOTIDE SEQUENCE [LARGE SCALE GENOMIC DNA]</scope>
    <source>
        <strain evidence="22">INRA Bc05-F1</strain>
        <strain evidence="12 21">WSBC_10311</strain>
    </source>
</reference>
<evidence type="ECO:0000313" key="15">
    <source>
        <dbReference type="EMBL" id="TKH17432.1"/>
    </source>
</evidence>
<dbReference type="Proteomes" id="UP000220045">
    <property type="component" value="Unassembled WGS sequence"/>
</dbReference>
<evidence type="ECO:0000313" key="8">
    <source>
        <dbReference type="EMBL" id="PHD60100.1"/>
    </source>
</evidence>
<reference evidence="14" key="7">
    <citation type="submission" date="2016-10" db="EMBL/GenBank/DDBJ databases">
        <authorList>
            <person name="de Groot N.N."/>
        </authorList>
    </citation>
    <scope>NUCLEOTIDE SEQUENCE [LARGE SCALE GENOMIC DNA]</scope>
    <source>
        <strain evidence="14">KPR-7A</strain>
    </source>
</reference>
<dbReference type="eggNOG" id="ENOG50333CR">
    <property type="taxonomic scope" value="Bacteria"/>
</dbReference>
<dbReference type="Proteomes" id="UP000223472">
    <property type="component" value="Unassembled WGS sequence"/>
</dbReference>
<evidence type="ECO:0000313" key="27">
    <source>
        <dbReference type="Proteomes" id="UP000223311"/>
    </source>
</evidence>
<name>A0A063CD46_9BACI</name>